<keyword evidence="2" id="KW-1185">Reference proteome</keyword>
<organism evidence="1 2">
    <name type="scientific">Naganishia adeliensis</name>
    <dbReference type="NCBI Taxonomy" id="92952"/>
    <lineage>
        <taxon>Eukaryota</taxon>
        <taxon>Fungi</taxon>
        <taxon>Dikarya</taxon>
        <taxon>Basidiomycota</taxon>
        <taxon>Agaricomycotina</taxon>
        <taxon>Tremellomycetes</taxon>
        <taxon>Filobasidiales</taxon>
        <taxon>Filobasidiaceae</taxon>
        <taxon>Naganishia</taxon>
    </lineage>
</organism>
<dbReference type="EMBL" id="JASBWS010000038">
    <property type="protein sequence ID" value="KAJ9107121.1"/>
    <property type="molecule type" value="Genomic_DNA"/>
</dbReference>
<gene>
    <name evidence="1" type="ORF">QFC20_003846</name>
</gene>
<proteinExistence type="predicted"/>
<reference evidence="1" key="1">
    <citation type="submission" date="2023-04" db="EMBL/GenBank/DDBJ databases">
        <title>Draft Genome sequencing of Naganishia species isolated from polar environments using Oxford Nanopore Technology.</title>
        <authorList>
            <person name="Leo P."/>
            <person name="Venkateswaran K."/>
        </authorList>
    </citation>
    <scope>NUCLEOTIDE SEQUENCE</scope>
    <source>
        <strain evidence="1">MNA-CCFEE 5262</strain>
    </source>
</reference>
<evidence type="ECO:0000313" key="2">
    <source>
        <dbReference type="Proteomes" id="UP001230649"/>
    </source>
</evidence>
<sequence>MKAIKRKSGKTITYYMTRKAERAKNNPSYSDLPLRQHDESSQIAENIEAESDEEERELLQESWGMKGRLLALWQGTYKTQQTLGNAKAKHSDDFVLPKSVWTTMCREVELSNHTTPAQIAPSVGHLVTKTHWTAETHSYFLMFLGPILLRHRLPDRYYDHFISLSEIAKRLTLQEIEKNQLPSLRRDILIVHIPAACTTGSTPSLCRSVQHQSNAMLHVVDCIEWQGPMCYYWCFPIERYGGWLKRWVGDNNKNTVLALSNRIVREEQAGQLALRCNFDNVQTTQAWVDKMDGKPKGHEAFHGLERPVNPDFEPQSFREKEAVGWLMPHEYTAAVALHLETYKYTDEAYHQGTLKRIHPLELRETLFFGWRSYRSDSDAGSQRYRRAWRQGDDPKSGIWRDTSLVTYTQEVEKNSHRRNRNANFVKETQWGQIQQFLQFTFESVDFSVAVIQPYLVERWINGINEPPQRILRKEGNTLQVVDVKYLDAVLGRIPRLEVDGRPCDYNVLFDTSMGRLRS</sequence>
<comment type="caution">
    <text evidence="1">The sequence shown here is derived from an EMBL/GenBank/DDBJ whole genome shotgun (WGS) entry which is preliminary data.</text>
</comment>
<evidence type="ECO:0000313" key="1">
    <source>
        <dbReference type="EMBL" id="KAJ9107121.1"/>
    </source>
</evidence>
<dbReference type="Proteomes" id="UP001230649">
    <property type="component" value="Unassembled WGS sequence"/>
</dbReference>
<name>A0ACC2W6Q6_9TREE</name>
<accession>A0ACC2W6Q6</accession>
<protein>
    <submittedName>
        <fullName evidence="1">Uncharacterized protein</fullName>
    </submittedName>
</protein>